<dbReference type="RefSeq" id="WP_141162617.1">
    <property type="nucleotide sequence ID" value="NZ_VHQG01000001.1"/>
</dbReference>
<dbReference type="EMBL" id="VHQG01000001">
    <property type="protein sequence ID" value="TPW78093.1"/>
    <property type="molecule type" value="Genomic_DNA"/>
</dbReference>
<keyword evidence="2" id="KW-1185">Reference proteome</keyword>
<evidence type="ECO:0000313" key="2">
    <source>
        <dbReference type="Proteomes" id="UP000316252"/>
    </source>
</evidence>
<organism evidence="1 2">
    <name type="scientific">Schumannella soli</name>
    <dbReference type="NCBI Taxonomy" id="2590779"/>
    <lineage>
        <taxon>Bacteria</taxon>
        <taxon>Bacillati</taxon>
        <taxon>Actinomycetota</taxon>
        <taxon>Actinomycetes</taxon>
        <taxon>Micrococcales</taxon>
        <taxon>Microbacteriaceae</taxon>
        <taxon>Schumannella</taxon>
    </lineage>
</organism>
<dbReference type="Proteomes" id="UP000316252">
    <property type="component" value="Unassembled WGS sequence"/>
</dbReference>
<reference evidence="1 2" key="1">
    <citation type="submission" date="2019-06" db="EMBL/GenBank/DDBJ databases">
        <authorList>
            <person name="Li F."/>
        </authorList>
    </citation>
    <scope>NUCLEOTIDE SEQUENCE [LARGE SCALE GENOMIC DNA]</scope>
    <source>
        <strain evidence="1 2">10F1D-1</strain>
    </source>
</reference>
<dbReference type="AlphaFoldDB" id="A0A506Y881"/>
<gene>
    <name evidence="1" type="ORF">FJ657_05560</name>
</gene>
<sequence>MFGKSGGVRGADGSAMQVFIDVALPIVLISLDYAEAGARLILSRLFTVLFVALAEELATRGFVVRLRRNTGAPEYAVGLVSAGAFADVALGQRLHRRSGSRHDPDPGAFAGFAGASIPRWRRAGDSNYRTRPAVTGTGCHKRWNFRGFGSQ</sequence>
<evidence type="ECO:0008006" key="3">
    <source>
        <dbReference type="Google" id="ProtNLM"/>
    </source>
</evidence>
<accession>A0A506Y881</accession>
<protein>
    <recommendedName>
        <fullName evidence="3">CPBP family intramembrane metalloprotease</fullName>
    </recommendedName>
</protein>
<comment type="caution">
    <text evidence="1">The sequence shown here is derived from an EMBL/GenBank/DDBJ whole genome shotgun (WGS) entry which is preliminary data.</text>
</comment>
<proteinExistence type="predicted"/>
<name>A0A506Y881_9MICO</name>
<dbReference type="OrthoDB" id="4772204at2"/>
<evidence type="ECO:0000313" key="1">
    <source>
        <dbReference type="EMBL" id="TPW78093.1"/>
    </source>
</evidence>